<keyword evidence="3" id="KW-1185">Reference proteome</keyword>
<proteinExistence type="predicted"/>
<evidence type="ECO:0000313" key="2">
    <source>
        <dbReference type="EMBL" id="KIM74142.1"/>
    </source>
</evidence>
<feature type="signal peptide" evidence="1">
    <location>
        <begin position="1"/>
        <end position="19"/>
    </location>
</feature>
<evidence type="ECO:0000313" key="3">
    <source>
        <dbReference type="Proteomes" id="UP000054166"/>
    </source>
</evidence>
<evidence type="ECO:0000256" key="1">
    <source>
        <dbReference type="SAM" id="SignalP"/>
    </source>
</evidence>
<keyword evidence="1" id="KW-0732">Signal</keyword>
<dbReference type="InParanoid" id="A0A0C3B9Z5"/>
<gene>
    <name evidence="2" type="ORF">PILCRDRAFT_713529</name>
</gene>
<reference evidence="3" key="2">
    <citation type="submission" date="2015-01" db="EMBL/GenBank/DDBJ databases">
        <title>Evolutionary Origins and Diversification of the Mycorrhizal Mutualists.</title>
        <authorList>
            <consortium name="DOE Joint Genome Institute"/>
            <consortium name="Mycorrhizal Genomics Consortium"/>
            <person name="Kohler A."/>
            <person name="Kuo A."/>
            <person name="Nagy L.G."/>
            <person name="Floudas D."/>
            <person name="Copeland A."/>
            <person name="Barry K.W."/>
            <person name="Cichocki N."/>
            <person name="Veneault-Fourrey C."/>
            <person name="LaButti K."/>
            <person name="Lindquist E.A."/>
            <person name="Lipzen A."/>
            <person name="Lundell T."/>
            <person name="Morin E."/>
            <person name="Murat C."/>
            <person name="Riley R."/>
            <person name="Ohm R."/>
            <person name="Sun H."/>
            <person name="Tunlid A."/>
            <person name="Henrissat B."/>
            <person name="Grigoriev I.V."/>
            <person name="Hibbett D.S."/>
            <person name="Martin F."/>
        </authorList>
    </citation>
    <scope>NUCLEOTIDE SEQUENCE [LARGE SCALE GENOMIC DNA]</scope>
    <source>
        <strain evidence="3">F 1598</strain>
    </source>
</reference>
<protein>
    <submittedName>
        <fullName evidence="2">Uncharacterized protein</fullName>
    </submittedName>
</protein>
<reference evidence="2 3" key="1">
    <citation type="submission" date="2014-04" db="EMBL/GenBank/DDBJ databases">
        <authorList>
            <consortium name="DOE Joint Genome Institute"/>
            <person name="Kuo A."/>
            <person name="Tarkka M."/>
            <person name="Buscot F."/>
            <person name="Kohler A."/>
            <person name="Nagy L.G."/>
            <person name="Floudas D."/>
            <person name="Copeland A."/>
            <person name="Barry K.W."/>
            <person name="Cichocki N."/>
            <person name="Veneault-Fourrey C."/>
            <person name="LaButti K."/>
            <person name="Lindquist E.A."/>
            <person name="Lipzen A."/>
            <person name="Lundell T."/>
            <person name="Morin E."/>
            <person name="Murat C."/>
            <person name="Sun H."/>
            <person name="Tunlid A."/>
            <person name="Henrissat B."/>
            <person name="Grigoriev I.V."/>
            <person name="Hibbett D.S."/>
            <person name="Martin F."/>
            <person name="Nordberg H.P."/>
            <person name="Cantor M.N."/>
            <person name="Hua S.X."/>
        </authorList>
    </citation>
    <scope>NUCLEOTIDE SEQUENCE [LARGE SCALE GENOMIC DNA]</scope>
    <source>
        <strain evidence="2 3">F 1598</strain>
    </source>
</reference>
<name>A0A0C3B9Z5_PILCF</name>
<organism evidence="2 3">
    <name type="scientific">Piloderma croceum (strain F 1598)</name>
    <dbReference type="NCBI Taxonomy" id="765440"/>
    <lineage>
        <taxon>Eukaryota</taxon>
        <taxon>Fungi</taxon>
        <taxon>Dikarya</taxon>
        <taxon>Basidiomycota</taxon>
        <taxon>Agaricomycotina</taxon>
        <taxon>Agaricomycetes</taxon>
        <taxon>Agaricomycetidae</taxon>
        <taxon>Atheliales</taxon>
        <taxon>Atheliaceae</taxon>
        <taxon>Piloderma</taxon>
    </lineage>
</organism>
<accession>A0A0C3B9Z5</accession>
<dbReference type="EMBL" id="KN833066">
    <property type="protein sequence ID" value="KIM74142.1"/>
    <property type="molecule type" value="Genomic_DNA"/>
</dbReference>
<sequence>MQINLQILLLHLYFPTCLFEHILRILSVRVSNGICATYHPVDASCQLGFVHGFGVVKLELGINARVWLGFHVL</sequence>
<feature type="chain" id="PRO_5002175622" evidence="1">
    <location>
        <begin position="20"/>
        <end position="73"/>
    </location>
</feature>
<dbReference type="AlphaFoldDB" id="A0A0C3B9Z5"/>
<dbReference type="Proteomes" id="UP000054166">
    <property type="component" value="Unassembled WGS sequence"/>
</dbReference>
<dbReference type="HOGENOM" id="CLU_2705739_0_0_1"/>